<comment type="caution">
    <text evidence="7">The sequence shown here is derived from an EMBL/GenBank/DDBJ whole genome shotgun (WGS) entry which is preliminary data.</text>
</comment>
<evidence type="ECO:0000313" key="8">
    <source>
        <dbReference type="Proteomes" id="UP000186894"/>
    </source>
</evidence>
<gene>
    <name evidence="7" type="ORF">BJF95_02850</name>
</gene>
<keyword evidence="5 6" id="KW-0472">Membrane</keyword>
<dbReference type="OrthoDB" id="9779554at2"/>
<name>A0A1Q8ZVL2_9HYPH</name>
<feature type="transmembrane region" description="Helical" evidence="6">
    <location>
        <begin position="139"/>
        <end position="159"/>
    </location>
</feature>
<feature type="transmembrane region" description="Helical" evidence="6">
    <location>
        <begin position="34"/>
        <end position="55"/>
    </location>
</feature>
<reference evidence="7 8" key="1">
    <citation type="submission" date="2016-09" db="EMBL/GenBank/DDBJ databases">
        <title>Rhizobium oryziradicis sp. nov., isolated from the root of rice.</title>
        <authorList>
            <person name="Zhao J."/>
            <person name="Zhang X."/>
        </authorList>
    </citation>
    <scope>NUCLEOTIDE SEQUENCE [LARGE SCALE GENOMIC DNA]</scope>
    <source>
        <strain evidence="7 8">N19</strain>
    </source>
</reference>
<evidence type="ECO:0000256" key="6">
    <source>
        <dbReference type="RuleBase" id="RU363058"/>
    </source>
</evidence>
<evidence type="ECO:0000256" key="5">
    <source>
        <dbReference type="ARBA" id="ARBA00023136"/>
    </source>
</evidence>
<dbReference type="GO" id="GO:0035435">
    <property type="term" value="P:phosphate ion transmembrane transport"/>
    <property type="evidence" value="ECO:0007669"/>
    <property type="project" value="TreeGrafter"/>
</dbReference>
<dbReference type="STRING" id="1867956.BJF95_02850"/>
<feature type="transmembrane region" description="Helical" evidence="6">
    <location>
        <begin position="171"/>
        <end position="194"/>
    </location>
</feature>
<dbReference type="PANTHER" id="PTHR11101:SF80">
    <property type="entry name" value="PHOSPHATE TRANSPORTER"/>
    <property type="match status" value="1"/>
</dbReference>
<accession>A0A1Q8ZVL2</accession>
<dbReference type="EMBL" id="MKIM01000022">
    <property type="protein sequence ID" value="OLP46110.1"/>
    <property type="molecule type" value="Genomic_DNA"/>
</dbReference>
<evidence type="ECO:0000256" key="1">
    <source>
        <dbReference type="ARBA" id="ARBA00004141"/>
    </source>
</evidence>
<evidence type="ECO:0000256" key="2">
    <source>
        <dbReference type="ARBA" id="ARBA00022448"/>
    </source>
</evidence>
<keyword evidence="8" id="KW-1185">Reference proteome</keyword>
<feature type="transmembrane region" description="Helical" evidence="6">
    <location>
        <begin position="235"/>
        <end position="253"/>
    </location>
</feature>
<evidence type="ECO:0000256" key="4">
    <source>
        <dbReference type="ARBA" id="ARBA00022989"/>
    </source>
</evidence>
<dbReference type="AlphaFoldDB" id="A0A1Q8ZVL2"/>
<dbReference type="Proteomes" id="UP000186894">
    <property type="component" value="Unassembled WGS sequence"/>
</dbReference>
<feature type="transmembrane region" description="Helical" evidence="6">
    <location>
        <begin position="200"/>
        <end position="223"/>
    </location>
</feature>
<dbReference type="GO" id="GO:0005315">
    <property type="term" value="F:phosphate transmembrane transporter activity"/>
    <property type="evidence" value="ECO:0007669"/>
    <property type="project" value="InterPro"/>
</dbReference>
<keyword evidence="3 6" id="KW-0812">Transmembrane</keyword>
<dbReference type="InterPro" id="IPR001204">
    <property type="entry name" value="Phos_transporter"/>
</dbReference>
<feature type="transmembrane region" description="Helical" evidence="6">
    <location>
        <begin position="259"/>
        <end position="282"/>
    </location>
</feature>
<dbReference type="Pfam" id="PF01384">
    <property type="entry name" value="PHO4"/>
    <property type="match status" value="1"/>
</dbReference>
<keyword evidence="2 6" id="KW-0813">Transport</keyword>
<sequence>MNNPTPKRAQKTLDKDLDRLTFLEQAGQQVSRKIAPLGVALIFLIVAGILGLGFTQNHAQAGIVVAASALAAYMAMNIGANDVTNNVGAAVGARAISMRWALVMAAAFEVAGAFIAGGRVTTTIATGIVSPAYLPEPQIFIGIMMAALLAAALWINVATWLNAPISTTHSIVGGVLGAAAAAVGSSAINWQVIINITLGWMISPILGALIAAGILYLIYEFIVYRPNKIEAAKRWVPVLNGLMMGCFTCYLSVKAVGQGFSAVSHSAILLGLATGCAAWLGSMPLLSRQAEGLENRNQSLRKLFRLPLIGSAALLSFAHGANDVSNAIGPLTGIIHTIRQTDVQNVASVPFWVLVIGAFGISIGLLLFGPRLIKLVGSKITKLNPMRAYCVSMSSAVTVITASSLGLPVSSTHIAIGAVFGVGFFREWYNNNSRRRMEYLHMKSSEWQVKKPKAVNVDEQKRRRLVRRSHILTIMGAWAVTLPVSAGLAAMVYRAMFALIG</sequence>
<evidence type="ECO:0000256" key="3">
    <source>
        <dbReference type="ARBA" id="ARBA00022692"/>
    </source>
</evidence>
<protein>
    <recommendedName>
        <fullName evidence="6">Phosphate transporter</fullName>
    </recommendedName>
</protein>
<feature type="transmembrane region" description="Helical" evidence="6">
    <location>
        <begin position="349"/>
        <end position="368"/>
    </location>
</feature>
<comment type="similarity">
    <text evidence="6">Belongs to the inorganic phosphate transporter (PiT) (TC 2.A.20) family.</text>
</comment>
<keyword evidence="6" id="KW-0592">Phosphate transport</keyword>
<organism evidence="7 8">
    <name type="scientific">Rhizobium oryziradicis</name>
    <dbReference type="NCBI Taxonomy" id="1867956"/>
    <lineage>
        <taxon>Bacteria</taxon>
        <taxon>Pseudomonadati</taxon>
        <taxon>Pseudomonadota</taxon>
        <taxon>Alphaproteobacteria</taxon>
        <taxon>Hyphomicrobiales</taxon>
        <taxon>Rhizobiaceae</taxon>
        <taxon>Rhizobium/Agrobacterium group</taxon>
        <taxon>Rhizobium</taxon>
    </lineage>
</organism>
<feature type="transmembrane region" description="Helical" evidence="6">
    <location>
        <begin position="100"/>
        <end position="119"/>
    </location>
</feature>
<feature type="transmembrane region" description="Helical" evidence="6">
    <location>
        <begin position="471"/>
        <end position="493"/>
    </location>
</feature>
<keyword evidence="4 6" id="KW-1133">Transmembrane helix</keyword>
<comment type="subcellular location">
    <subcellularLocation>
        <location evidence="1 6">Membrane</location>
        <topology evidence="1 6">Multi-pass membrane protein</topology>
    </subcellularLocation>
</comment>
<dbReference type="RefSeq" id="WP_075638232.1">
    <property type="nucleotide sequence ID" value="NZ_MKIM01000022.1"/>
</dbReference>
<proteinExistence type="inferred from homology"/>
<evidence type="ECO:0000313" key="7">
    <source>
        <dbReference type="EMBL" id="OLP46110.1"/>
    </source>
</evidence>
<feature type="transmembrane region" description="Helical" evidence="6">
    <location>
        <begin position="413"/>
        <end position="429"/>
    </location>
</feature>
<feature type="transmembrane region" description="Helical" evidence="6">
    <location>
        <begin position="61"/>
        <end position="80"/>
    </location>
</feature>
<dbReference type="PANTHER" id="PTHR11101">
    <property type="entry name" value="PHOSPHATE TRANSPORTER"/>
    <property type="match status" value="1"/>
</dbReference>
<dbReference type="GO" id="GO:0016020">
    <property type="term" value="C:membrane"/>
    <property type="evidence" value="ECO:0007669"/>
    <property type="project" value="UniProtKB-SubCell"/>
</dbReference>